<evidence type="ECO:0000259" key="6">
    <source>
        <dbReference type="PROSITE" id="PS50158"/>
    </source>
</evidence>
<evidence type="ECO:0000256" key="1">
    <source>
        <dbReference type="ARBA" id="ARBA00022723"/>
    </source>
</evidence>
<dbReference type="InterPro" id="IPR036875">
    <property type="entry name" value="Znf_CCHC_sf"/>
</dbReference>
<keyword evidence="1" id="KW-0479">Metal-binding</keyword>
<evidence type="ECO:0000313" key="9">
    <source>
        <dbReference type="Proteomes" id="UP001604336"/>
    </source>
</evidence>
<comment type="caution">
    <text evidence="8">The sequence shown here is derived from an EMBL/GenBank/DDBJ whole genome shotgun (WGS) entry which is preliminary data.</text>
</comment>
<dbReference type="SUPFAM" id="SSF57756">
    <property type="entry name" value="Retrovirus zinc finger-like domains"/>
    <property type="match status" value="1"/>
</dbReference>
<dbReference type="Pfam" id="PF10551">
    <property type="entry name" value="MULE"/>
    <property type="match status" value="1"/>
</dbReference>
<evidence type="ECO:0000259" key="7">
    <source>
        <dbReference type="PROSITE" id="PS50966"/>
    </source>
</evidence>
<dbReference type="InterPro" id="IPR006564">
    <property type="entry name" value="Znf_PMZ"/>
</dbReference>
<proteinExistence type="predicted"/>
<protein>
    <submittedName>
        <fullName evidence="8">Protein FAR1-RELATED SEQUENCE 5</fullName>
    </submittedName>
</protein>
<evidence type="ECO:0000256" key="2">
    <source>
        <dbReference type="ARBA" id="ARBA00022771"/>
    </source>
</evidence>
<dbReference type="InterPro" id="IPR001878">
    <property type="entry name" value="Znf_CCHC"/>
</dbReference>
<dbReference type="SMART" id="SM00575">
    <property type="entry name" value="ZnF_PMZ"/>
    <property type="match status" value="1"/>
</dbReference>
<dbReference type="EMBL" id="JBFOLK010000005">
    <property type="protein sequence ID" value="KAL2512041.1"/>
    <property type="molecule type" value="Genomic_DNA"/>
</dbReference>
<dbReference type="PROSITE" id="PS50158">
    <property type="entry name" value="ZF_CCHC"/>
    <property type="match status" value="1"/>
</dbReference>
<dbReference type="AlphaFoldDB" id="A0ABD1TH30"/>
<evidence type="ECO:0000256" key="3">
    <source>
        <dbReference type="ARBA" id="ARBA00022833"/>
    </source>
</evidence>
<dbReference type="GO" id="GO:0008270">
    <property type="term" value="F:zinc ion binding"/>
    <property type="evidence" value="ECO:0007669"/>
    <property type="project" value="UniProtKB-KW"/>
</dbReference>
<feature type="region of interest" description="Disordered" evidence="5">
    <location>
        <begin position="569"/>
        <end position="621"/>
    </location>
</feature>
<dbReference type="PANTHER" id="PTHR47718">
    <property type="entry name" value="OS01G0519700 PROTEIN"/>
    <property type="match status" value="1"/>
</dbReference>
<accession>A0ABD1TH30</accession>
<evidence type="ECO:0000256" key="5">
    <source>
        <dbReference type="SAM" id="MobiDB-lite"/>
    </source>
</evidence>
<evidence type="ECO:0000256" key="4">
    <source>
        <dbReference type="PROSITE-ProRule" id="PRU00047"/>
    </source>
</evidence>
<evidence type="ECO:0000313" key="8">
    <source>
        <dbReference type="EMBL" id="KAL2512041.1"/>
    </source>
</evidence>
<feature type="compositionally biased region" description="Polar residues" evidence="5">
    <location>
        <begin position="601"/>
        <end position="611"/>
    </location>
</feature>
<dbReference type="Pfam" id="PF04434">
    <property type="entry name" value="SWIM"/>
    <property type="match status" value="1"/>
</dbReference>
<keyword evidence="2 4" id="KW-0863">Zinc-finger</keyword>
<sequence length="706" mass="81292">MLRHGLGKETVDMYVVGAMLDYQWSHRGVSKTKKALVQQFSEANIPTCQLVRLLEIDAGGPSSLGCVEKDIRNYQRDVRHEILGHDAETLIEHFTFEKEKNPNFVFDYETDDENKFVRCFLADCESRRSYAYFGDVIVFDTTYNTNRYSMVFGPFVGVNHHGQTVIFGCGLLSDETTESFVWLFTKFIEAMPNHAAPGVIIIDQDAAITRAISIVLPSMLHRFCMWHILNKFSKKMNVVLYNDQYHRFVHIIKQSESPAEFEQQWIEVMETTDLGNNEWLSSLFEIRSRWVPAYVKHVFAAGMSSSQRLESGHSFLKKYVDKKNSLIDFVARFNRALVHQRHEELAANHIDLTQTPNVTIALMMENQMVQIYTKKIFLLFHNELVHSNSYICSKKSSFDEAKVYAVQRFEPGRTSDRTRQVNYFLSTDYISCSCQMFDFEGYPCRHMLCYMKKKVMLLPKKYILRRWTKNAKQARVFDPTTGSYVHTDPGHSLMSRHSMLSYAALDLVDEGSLTDARSTFLLSEFQSLRIRVKDINTSGEVGMSRNRNKSVEETQVVCDPNPVRAKGCGKRLTPGKENALSQSNRQCRACGTSGHDRRTCPTLQNSFDNTNQPQYSQDPSDQQYQALDPQYAYQAPDSHYAYHAPDSQYAYHASDPQYAYHASDPQYAYHAPNPQYSITGSNNASYSLDPREYDARYNTRNLLLLM</sequence>
<name>A0ABD1TH30_9LAMI</name>
<gene>
    <name evidence="8" type="ORF">Adt_17641</name>
</gene>
<feature type="domain" description="CCHC-type" evidence="6">
    <location>
        <begin position="587"/>
        <end position="601"/>
    </location>
</feature>
<reference evidence="9" key="1">
    <citation type="submission" date="2024-07" db="EMBL/GenBank/DDBJ databases">
        <title>Two chromosome-level genome assemblies of Korean endemic species Abeliophyllum distichum and Forsythia ovata (Oleaceae).</title>
        <authorList>
            <person name="Jang H."/>
        </authorList>
    </citation>
    <scope>NUCLEOTIDE SEQUENCE [LARGE SCALE GENOMIC DNA]</scope>
</reference>
<organism evidence="8 9">
    <name type="scientific">Abeliophyllum distichum</name>
    <dbReference type="NCBI Taxonomy" id="126358"/>
    <lineage>
        <taxon>Eukaryota</taxon>
        <taxon>Viridiplantae</taxon>
        <taxon>Streptophyta</taxon>
        <taxon>Embryophyta</taxon>
        <taxon>Tracheophyta</taxon>
        <taxon>Spermatophyta</taxon>
        <taxon>Magnoliopsida</taxon>
        <taxon>eudicotyledons</taxon>
        <taxon>Gunneridae</taxon>
        <taxon>Pentapetalae</taxon>
        <taxon>asterids</taxon>
        <taxon>lamiids</taxon>
        <taxon>Lamiales</taxon>
        <taxon>Oleaceae</taxon>
        <taxon>Forsythieae</taxon>
        <taxon>Abeliophyllum</taxon>
    </lineage>
</organism>
<dbReference type="PROSITE" id="PS50966">
    <property type="entry name" value="ZF_SWIM"/>
    <property type="match status" value="1"/>
</dbReference>
<feature type="domain" description="SWIM-type" evidence="7">
    <location>
        <begin position="423"/>
        <end position="455"/>
    </location>
</feature>
<keyword evidence="3" id="KW-0862">Zinc</keyword>
<dbReference type="Proteomes" id="UP001604336">
    <property type="component" value="Unassembled WGS sequence"/>
</dbReference>
<feature type="compositionally biased region" description="Low complexity" evidence="5">
    <location>
        <begin position="612"/>
        <end position="621"/>
    </location>
</feature>
<dbReference type="InterPro" id="IPR007527">
    <property type="entry name" value="Znf_SWIM"/>
</dbReference>
<dbReference type="InterPro" id="IPR018289">
    <property type="entry name" value="MULE_transposase_dom"/>
</dbReference>
<keyword evidence="9" id="KW-1185">Reference proteome</keyword>